<name>A0A1H6D8L1_9ACTN</name>
<dbReference type="InterPro" id="IPR002513">
    <property type="entry name" value="Tn3_Tnp_DDE_dom"/>
</dbReference>
<dbReference type="GO" id="GO:0004803">
    <property type="term" value="F:transposase activity"/>
    <property type="evidence" value="ECO:0007669"/>
    <property type="project" value="InterPro"/>
</dbReference>
<dbReference type="AlphaFoldDB" id="A0A1H6D8L1"/>
<accession>A0A1H6D8L1</accession>
<dbReference type="Pfam" id="PF01526">
    <property type="entry name" value="DDE_Tnp_Tn3"/>
    <property type="match status" value="1"/>
</dbReference>
<dbReference type="Proteomes" id="UP000236723">
    <property type="component" value="Unassembled WGS sequence"/>
</dbReference>
<gene>
    <name evidence="2" type="ORF">SAMN04489712_114138</name>
</gene>
<evidence type="ECO:0000259" key="1">
    <source>
        <dbReference type="Pfam" id="PF01526"/>
    </source>
</evidence>
<dbReference type="EMBL" id="FNVO01000014">
    <property type="protein sequence ID" value="SEG81767.1"/>
    <property type="molecule type" value="Genomic_DNA"/>
</dbReference>
<organism evidence="2 3">
    <name type="scientific">Thermomonospora echinospora</name>
    <dbReference type="NCBI Taxonomy" id="1992"/>
    <lineage>
        <taxon>Bacteria</taxon>
        <taxon>Bacillati</taxon>
        <taxon>Actinomycetota</taxon>
        <taxon>Actinomycetes</taxon>
        <taxon>Streptosporangiales</taxon>
        <taxon>Thermomonosporaceae</taxon>
        <taxon>Thermomonospora</taxon>
    </lineage>
</organism>
<keyword evidence="3" id="KW-1185">Reference proteome</keyword>
<evidence type="ECO:0000313" key="2">
    <source>
        <dbReference type="EMBL" id="SEG81767.1"/>
    </source>
</evidence>
<reference evidence="3" key="1">
    <citation type="submission" date="2016-10" db="EMBL/GenBank/DDBJ databases">
        <authorList>
            <person name="Varghese N."/>
            <person name="Submissions S."/>
        </authorList>
    </citation>
    <scope>NUCLEOTIDE SEQUENCE [LARGE SCALE GENOMIC DNA]</scope>
    <source>
        <strain evidence="3">DSM 43163</strain>
    </source>
</reference>
<sequence>MRVITRAGKPWVSVPKLDKLPEPKNPGALKAEVQRRWGTIDLLDILKDIAFITGFPDAFTSVATREVLDKATLNRRLLLVLFALGTNMGIRQMAATGEHGQDEAALRRVRATYVTRENLREAIVTVVNATLKAREPTWWGTATSTASDSKRFASWDSNLMTEFHARYGGHGVMIYWHVDKGRLCVYSQLKSCSSSEVAAMIEGLLRHGTDADIEANYTDRRARCCRAPGGAGMGKVSAWLPWLPAVPGAPLSACRRGTA</sequence>
<feature type="domain" description="Tn3 transposase DDE" evidence="1">
    <location>
        <begin position="44"/>
        <end position="220"/>
    </location>
</feature>
<evidence type="ECO:0000313" key="3">
    <source>
        <dbReference type="Proteomes" id="UP000236723"/>
    </source>
</evidence>
<protein>
    <submittedName>
        <fullName evidence="2">Tn3 transposase DDE domain-containing protein</fullName>
    </submittedName>
</protein>
<dbReference type="GO" id="GO:0006313">
    <property type="term" value="P:DNA transposition"/>
    <property type="evidence" value="ECO:0007669"/>
    <property type="project" value="InterPro"/>
</dbReference>
<dbReference type="RefSeq" id="WP_235018182.1">
    <property type="nucleotide sequence ID" value="NZ_FNVO01000014.1"/>
</dbReference>
<proteinExistence type="predicted"/>